<reference evidence="2 3" key="1">
    <citation type="submission" date="2016-12" db="EMBL/GenBank/DDBJ databases">
        <authorList>
            <person name="Song W.-J."/>
            <person name="Kurnit D.M."/>
        </authorList>
    </citation>
    <scope>NUCLEOTIDE SEQUENCE [LARGE SCALE GENOMIC DNA]</scope>
    <source>
        <strain evidence="2 3">DSM 14810</strain>
    </source>
</reference>
<sequence length="89" mass="9915">MSINGIGGGMQQAYPVQQTQKQQVAVAPKIEDEAQSTLLDTEGQKERLEKMKMEAQKHAQEQTKQQMDLSERSSAAMGFGNKIQMELMS</sequence>
<name>A0A1M7RT85_9FIRM</name>
<dbReference type="Proteomes" id="UP000184097">
    <property type="component" value="Unassembled WGS sequence"/>
</dbReference>
<dbReference type="RefSeq" id="WP_072700428.1">
    <property type="nucleotide sequence ID" value="NZ_FRDH01000003.1"/>
</dbReference>
<evidence type="ECO:0000256" key="1">
    <source>
        <dbReference type="SAM" id="MobiDB-lite"/>
    </source>
</evidence>
<dbReference type="AlphaFoldDB" id="A0A1M7RT85"/>
<evidence type="ECO:0000313" key="2">
    <source>
        <dbReference type="EMBL" id="SHN49431.1"/>
    </source>
</evidence>
<organism evidence="2 3">
    <name type="scientific">Butyrivibrio hungatei DSM 14810</name>
    <dbReference type="NCBI Taxonomy" id="1121132"/>
    <lineage>
        <taxon>Bacteria</taxon>
        <taxon>Bacillati</taxon>
        <taxon>Bacillota</taxon>
        <taxon>Clostridia</taxon>
        <taxon>Lachnospirales</taxon>
        <taxon>Lachnospiraceae</taxon>
        <taxon>Butyrivibrio</taxon>
    </lineage>
</organism>
<feature type="region of interest" description="Disordered" evidence="1">
    <location>
        <begin position="57"/>
        <end position="89"/>
    </location>
</feature>
<gene>
    <name evidence="2" type="ORF">SAMN02745247_00301</name>
</gene>
<evidence type="ECO:0000313" key="3">
    <source>
        <dbReference type="Proteomes" id="UP000184097"/>
    </source>
</evidence>
<accession>A0A1M7RT85</accession>
<protein>
    <submittedName>
        <fullName evidence="2">Uncharacterized protein</fullName>
    </submittedName>
</protein>
<proteinExistence type="predicted"/>
<dbReference type="EMBL" id="FRDH01000003">
    <property type="protein sequence ID" value="SHN49431.1"/>
    <property type="molecule type" value="Genomic_DNA"/>
</dbReference>